<evidence type="ECO:0000313" key="8">
    <source>
        <dbReference type="Proteomes" id="UP001218188"/>
    </source>
</evidence>
<keyword evidence="2 6" id="KW-0812">Transmembrane</keyword>
<gene>
    <name evidence="7" type="ORF">C8F04DRAFT_992815</name>
</gene>
<comment type="caution">
    <text evidence="7">The sequence shown here is derived from an EMBL/GenBank/DDBJ whole genome shotgun (WGS) entry which is preliminary data.</text>
</comment>
<evidence type="ECO:0000313" key="7">
    <source>
        <dbReference type="EMBL" id="KAJ7043319.1"/>
    </source>
</evidence>
<feature type="transmembrane region" description="Helical" evidence="6">
    <location>
        <begin position="180"/>
        <end position="203"/>
    </location>
</feature>
<evidence type="ECO:0000256" key="6">
    <source>
        <dbReference type="SAM" id="Phobius"/>
    </source>
</evidence>
<dbReference type="EMBL" id="JARJCM010000010">
    <property type="protein sequence ID" value="KAJ7043319.1"/>
    <property type="molecule type" value="Genomic_DNA"/>
</dbReference>
<organism evidence="7 8">
    <name type="scientific">Mycena alexandri</name>
    <dbReference type="NCBI Taxonomy" id="1745969"/>
    <lineage>
        <taxon>Eukaryota</taxon>
        <taxon>Fungi</taxon>
        <taxon>Dikarya</taxon>
        <taxon>Basidiomycota</taxon>
        <taxon>Agaricomycotina</taxon>
        <taxon>Agaricomycetes</taxon>
        <taxon>Agaricomycetidae</taxon>
        <taxon>Agaricales</taxon>
        <taxon>Marasmiineae</taxon>
        <taxon>Mycenaceae</taxon>
        <taxon>Mycena</taxon>
    </lineage>
</organism>
<reference evidence="7" key="1">
    <citation type="submission" date="2023-03" db="EMBL/GenBank/DDBJ databases">
        <title>Massive genome expansion in bonnet fungi (Mycena s.s.) driven by repeated elements and novel gene families across ecological guilds.</title>
        <authorList>
            <consortium name="Lawrence Berkeley National Laboratory"/>
            <person name="Harder C.B."/>
            <person name="Miyauchi S."/>
            <person name="Viragh M."/>
            <person name="Kuo A."/>
            <person name="Thoen E."/>
            <person name="Andreopoulos B."/>
            <person name="Lu D."/>
            <person name="Skrede I."/>
            <person name="Drula E."/>
            <person name="Henrissat B."/>
            <person name="Morin E."/>
            <person name="Kohler A."/>
            <person name="Barry K."/>
            <person name="LaButti K."/>
            <person name="Morin E."/>
            <person name="Salamov A."/>
            <person name="Lipzen A."/>
            <person name="Mereny Z."/>
            <person name="Hegedus B."/>
            <person name="Baldrian P."/>
            <person name="Stursova M."/>
            <person name="Weitz H."/>
            <person name="Taylor A."/>
            <person name="Grigoriev I.V."/>
            <person name="Nagy L.G."/>
            <person name="Martin F."/>
            <person name="Kauserud H."/>
        </authorList>
    </citation>
    <scope>NUCLEOTIDE SEQUENCE</scope>
    <source>
        <strain evidence="7">CBHHK200</strain>
    </source>
</reference>
<dbReference type="Pfam" id="PF07264">
    <property type="entry name" value="EI24"/>
    <property type="match status" value="1"/>
</dbReference>
<dbReference type="AlphaFoldDB" id="A0AAD6TBV0"/>
<feature type="region of interest" description="Disordered" evidence="5">
    <location>
        <begin position="278"/>
        <end position="307"/>
    </location>
</feature>
<dbReference type="InterPro" id="IPR059112">
    <property type="entry name" value="CysZ/EI24"/>
</dbReference>
<dbReference type="PANTHER" id="PTHR34292">
    <property type="entry name" value="OUTER SPORE WALL PROTEIN LDS1"/>
    <property type="match status" value="1"/>
</dbReference>
<name>A0AAD6TBV0_9AGAR</name>
<feature type="transmembrane region" description="Helical" evidence="6">
    <location>
        <begin position="102"/>
        <end position="123"/>
    </location>
</feature>
<dbReference type="Proteomes" id="UP001218188">
    <property type="component" value="Unassembled WGS sequence"/>
</dbReference>
<dbReference type="PANTHER" id="PTHR34292:SF2">
    <property type="entry name" value="OUTER SPORE WALL PROTEIN LDS1"/>
    <property type="match status" value="1"/>
</dbReference>
<evidence type="ECO:0000256" key="1">
    <source>
        <dbReference type="ARBA" id="ARBA00004141"/>
    </source>
</evidence>
<keyword evidence="3 6" id="KW-1133">Transmembrane helix</keyword>
<evidence type="ECO:0000256" key="5">
    <source>
        <dbReference type="SAM" id="MobiDB-lite"/>
    </source>
</evidence>
<dbReference type="InterPro" id="IPR052786">
    <property type="entry name" value="Spore_wall_assembly"/>
</dbReference>
<keyword evidence="4 6" id="KW-0472">Membrane</keyword>
<comment type="subcellular location">
    <subcellularLocation>
        <location evidence="1">Membrane</location>
        <topology evidence="1">Multi-pass membrane protein</topology>
    </subcellularLocation>
</comment>
<evidence type="ECO:0008006" key="9">
    <source>
        <dbReference type="Google" id="ProtNLM"/>
    </source>
</evidence>
<sequence>MAGVSTSSQFSMSSQTPTTTRVVAAVEQQALEILTVSRDAVLSGGWWYPLQGIFYFASHASLYRSIFPVILKTLGAALAITVAMFTFTYLPQVAFCALFSGPLAFATAALLVLGEAYAVIMFVSKAFFLGRAQDQLFNAVFRQQGVNLIYVEPKGKSRGFVQSVLKGASKPLSRFSREGLLRYVVSLPLNMVPMVGTVLFLLYNGTKAGPTFHSRYFQAKGMTPAARQAFVDKRKGAYTAFGATTLGLNLVPVFGPIFLLTSTVGAALWACELEKKEKEREASSSGKRPALVERASTVSVERAQVSE</sequence>
<feature type="transmembrane region" description="Helical" evidence="6">
    <location>
        <begin position="69"/>
        <end position="90"/>
    </location>
</feature>
<protein>
    <recommendedName>
        <fullName evidence="9">Outer spore wall protein RRT8</fullName>
    </recommendedName>
</protein>
<keyword evidence="8" id="KW-1185">Reference proteome</keyword>
<evidence type="ECO:0000256" key="2">
    <source>
        <dbReference type="ARBA" id="ARBA00022692"/>
    </source>
</evidence>
<proteinExistence type="predicted"/>
<evidence type="ECO:0000256" key="4">
    <source>
        <dbReference type="ARBA" id="ARBA00023136"/>
    </source>
</evidence>
<evidence type="ECO:0000256" key="3">
    <source>
        <dbReference type="ARBA" id="ARBA00022989"/>
    </source>
</evidence>
<feature type="transmembrane region" description="Helical" evidence="6">
    <location>
        <begin position="253"/>
        <end position="271"/>
    </location>
</feature>
<accession>A0AAD6TBV0</accession>